<evidence type="ECO:0000313" key="4">
    <source>
        <dbReference type="EMBL" id="GAA3077954.1"/>
    </source>
</evidence>
<organism evidence="4 5">
    <name type="scientific">Streptomyces glomeratus</name>
    <dbReference type="NCBI Taxonomy" id="284452"/>
    <lineage>
        <taxon>Bacteria</taxon>
        <taxon>Bacillati</taxon>
        <taxon>Actinomycetota</taxon>
        <taxon>Actinomycetes</taxon>
        <taxon>Kitasatosporales</taxon>
        <taxon>Streptomycetaceae</taxon>
        <taxon>Streptomyces</taxon>
    </lineage>
</organism>
<feature type="domain" description="DNA methylase adenine-specific" evidence="3">
    <location>
        <begin position="54"/>
        <end position="274"/>
    </location>
</feature>
<feature type="region of interest" description="Disordered" evidence="2">
    <location>
        <begin position="419"/>
        <end position="531"/>
    </location>
</feature>
<dbReference type="InterPro" id="IPR029063">
    <property type="entry name" value="SAM-dependent_MTases_sf"/>
</dbReference>
<dbReference type="PANTHER" id="PTHR42998:SF1">
    <property type="entry name" value="TYPE I RESTRICTION ENZYME HINDI METHYLASE SUBUNIT"/>
    <property type="match status" value="1"/>
</dbReference>
<feature type="region of interest" description="Disordered" evidence="2">
    <location>
        <begin position="50"/>
        <end position="78"/>
    </location>
</feature>
<dbReference type="InterPro" id="IPR003356">
    <property type="entry name" value="DNA_methylase_A-5"/>
</dbReference>
<dbReference type="Proteomes" id="UP001501532">
    <property type="component" value="Unassembled WGS sequence"/>
</dbReference>
<proteinExistence type="predicted"/>
<feature type="compositionally biased region" description="Basic and acidic residues" evidence="2">
    <location>
        <begin position="445"/>
        <end position="458"/>
    </location>
</feature>
<dbReference type="PRINTS" id="PR00507">
    <property type="entry name" value="N12N6MTFRASE"/>
</dbReference>
<dbReference type="InterPro" id="IPR052916">
    <property type="entry name" value="Type-I_RE_MTase_Subunit"/>
</dbReference>
<reference evidence="5" key="1">
    <citation type="journal article" date="2019" name="Int. J. Syst. Evol. Microbiol.">
        <title>The Global Catalogue of Microorganisms (GCM) 10K type strain sequencing project: providing services to taxonomists for standard genome sequencing and annotation.</title>
        <authorList>
            <consortium name="The Broad Institute Genomics Platform"/>
            <consortium name="The Broad Institute Genome Sequencing Center for Infectious Disease"/>
            <person name="Wu L."/>
            <person name="Ma J."/>
        </authorList>
    </citation>
    <scope>NUCLEOTIDE SEQUENCE [LARGE SCALE GENOMIC DNA]</scope>
    <source>
        <strain evidence="5">JCM 9091</strain>
    </source>
</reference>
<keyword evidence="5" id="KW-1185">Reference proteome</keyword>
<evidence type="ECO:0000256" key="1">
    <source>
        <dbReference type="ARBA" id="ARBA00022747"/>
    </source>
</evidence>
<keyword evidence="1" id="KW-0680">Restriction system</keyword>
<accession>A0ABP6M4T8</accession>
<dbReference type="EMBL" id="BAAAUF010000102">
    <property type="protein sequence ID" value="GAA3077954.1"/>
    <property type="molecule type" value="Genomic_DNA"/>
</dbReference>
<comment type="caution">
    <text evidence="4">The sequence shown here is derived from an EMBL/GenBank/DDBJ whole genome shotgun (WGS) entry which is preliminary data.</text>
</comment>
<dbReference type="PROSITE" id="PS00092">
    <property type="entry name" value="N6_MTASE"/>
    <property type="match status" value="1"/>
</dbReference>
<sequence>MAELADTVPGADTVTYTPADAPVLRALLHCVRDESGQAALDVLAERELEDSAASGAYQTPRATGRPDGPLAHPAPRRPYPARVLDPACGSGSLLAAAARHGATGLFAQDLLPVQAQRTAVRLRLAAPEAHVAVRVGDTLRADAFADLTADAVLCNPPYADRDWGHDELAYDPRWAYGLPPRAESELAWAQHALSHLTPAAFAVMLLPPATASRASGRRVRAELLRSGALRAVVSLPPGAATPLHIGLHLWILQRPQPGGGDRQTVLFIDATAEPRPHDPSTLHGSANLATRSRGGRAPLDWSALSTAVLDHWQAFDAGPAHFTDQPGTACAVPVVELLDDLVDITPTRQVRVTPPSADPAAVAKNARHLEDRLKESALALAEAGAHTAWTTADEESRSWRTVTVSDLARGGALTVHRAVPAARGSQDTPLPPGQAGLSTLTGRDLATDRGGRRSDPGHPRPPRRPRPRRRRRARGMPTRPAHPPDPARSRTPRSLVPRGLPVGRGQRQQRHHRLHVAAYRPSAPAGPPAAA</sequence>
<gene>
    <name evidence="4" type="ORF">GCM10010448_69930</name>
</gene>
<dbReference type="Gene3D" id="3.40.50.150">
    <property type="entry name" value="Vaccinia Virus protein VP39"/>
    <property type="match status" value="1"/>
</dbReference>
<evidence type="ECO:0000313" key="5">
    <source>
        <dbReference type="Proteomes" id="UP001501532"/>
    </source>
</evidence>
<dbReference type="RefSeq" id="WP_234517324.1">
    <property type="nucleotide sequence ID" value="NZ_BAAAUF010000102.1"/>
</dbReference>
<dbReference type="CDD" id="cd02440">
    <property type="entry name" value="AdoMet_MTases"/>
    <property type="match status" value="1"/>
</dbReference>
<evidence type="ECO:0000259" key="3">
    <source>
        <dbReference type="Pfam" id="PF02384"/>
    </source>
</evidence>
<dbReference type="InterPro" id="IPR002052">
    <property type="entry name" value="DNA_methylase_N6_adenine_CS"/>
</dbReference>
<feature type="compositionally biased region" description="Basic residues" evidence="2">
    <location>
        <begin position="460"/>
        <end position="474"/>
    </location>
</feature>
<dbReference type="PANTHER" id="PTHR42998">
    <property type="entry name" value="TYPE I RESTRICTION ENZYME HINDVIIP M PROTEIN-RELATED"/>
    <property type="match status" value="1"/>
</dbReference>
<dbReference type="Pfam" id="PF02384">
    <property type="entry name" value="N6_Mtase"/>
    <property type="match status" value="1"/>
</dbReference>
<dbReference type="SUPFAM" id="SSF53335">
    <property type="entry name" value="S-adenosyl-L-methionine-dependent methyltransferases"/>
    <property type="match status" value="1"/>
</dbReference>
<evidence type="ECO:0000256" key="2">
    <source>
        <dbReference type="SAM" id="MobiDB-lite"/>
    </source>
</evidence>
<protein>
    <recommendedName>
        <fullName evidence="3">DNA methylase adenine-specific domain-containing protein</fullName>
    </recommendedName>
</protein>
<name>A0ABP6M4T8_9ACTN</name>